<accession>A0A0E3GMT3</accession>
<dbReference type="EMBL" id="KP876465">
    <property type="protein sequence ID" value="AKA61709.1"/>
    <property type="molecule type" value="Genomic_DNA"/>
</dbReference>
<sequence length="308" mass="34762">MARRFDTGWRDGLLNVRHAYWGHESPAVGMKFPMIEYDRGEPLAVISYQRRGEPLPVGREVANAYRAFGRLHRQTGEQLPFLTVQYDVRNWSYRVFTHNDAARQFLGFGWTKMSEQQYVANLYRLRGRHAPDLAAYGVDFGTARWDALDDPAEGFEVTEDWPHQLMSTRRRNFEPVGQTRMSWRNPCLDVDLAVVDRDDHVALVVDYKAPGARINMSSTNVQALGSLYSAQGQRGVTAVAAMLVTYAPTKPAWGFRVHCLNQSARAHLAYVLGGSGTAEQLAETVAGIEWVDVTEAQWRSVLDAARDL</sequence>
<protein>
    <submittedName>
        <fullName evidence="1">Uncharacterized protein</fullName>
    </submittedName>
</protein>
<evidence type="ECO:0000313" key="2">
    <source>
        <dbReference type="Proteomes" id="UP000033007"/>
    </source>
</evidence>
<evidence type="ECO:0000313" key="1">
    <source>
        <dbReference type="EMBL" id="AKA61709.1"/>
    </source>
</evidence>
<proteinExistence type="predicted"/>
<gene>
    <name evidence="1" type="ORF">SEA_YDN12_42</name>
</gene>
<dbReference type="GeneID" id="26641670"/>
<dbReference type="KEGG" id="vg:26641670"/>
<reference evidence="1 2" key="1">
    <citation type="submission" date="2015-03" db="EMBL/GenBank/DDBJ databases">
        <authorList>
            <person name="Djamen P.Y."/>
            <person name="Nguyen L."/>
            <person name="Gibbs Z.A."/>
            <person name="Donegan-Quick R."/>
            <person name="Visi D.K."/>
            <person name="Allen M.S."/>
            <person name="Hughes L.E."/>
            <person name="Bradley K.W."/>
            <person name="Asai D.J."/>
            <person name="Bowman C.A."/>
            <person name="Russell D.A."/>
            <person name="Pope W.H."/>
            <person name="Jacobs-Sera D."/>
            <person name="Hendrix R.W."/>
            <person name="Hatfull G.F."/>
        </authorList>
    </citation>
    <scope>NUCLEOTIDE SEQUENCE [LARGE SCALE GENOMIC DNA]</scope>
</reference>
<dbReference type="RefSeq" id="YP_009215344.1">
    <property type="nucleotide sequence ID" value="NC_028974.1"/>
</dbReference>
<dbReference type="OrthoDB" id="15338at10239"/>
<dbReference type="Proteomes" id="UP000033007">
    <property type="component" value="Segment"/>
</dbReference>
<organism evidence="1 2">
    <name type="scientific">Streptomyces phage YDN12</name>
    <dbReference type="NCBI Taxonomy" id="1636183"/>
    <lineage>
        <taxon>Viruses</taxon>
        <taxon>Duplodnaviria</taxon>
        <taxon>Heunggongvirae</taxon>
        <taxon>Uroviricota</taxon>
        <taxon>Caudoviricetes</taxon>
        <taxon>Woodruffvirus</taxon>
        <taxon>Woodruffvirus YDN12</taxon>
    </lineage>
</organism>
<keyword evidence="2" id="KW-1185">Reference proteome</keyword>
<name>A0A0E3GMT3_9CAUD</name>